<reference evidence="3" key="1">
    <citation type="submission" date="2017-09" db="EMBL/GenBank/DDBJ databases">
        <title>Depth-based differentiation of microbial function through sediment-hosted aquifers and enrichment of novel symbionts in the deep terrestrial subsurface.</title>
        <authorList>
            <person name="Probst A.J."/>
            <person name="Ladd B."/>
            <person name="Jarett J.K."/>
            <person name="Geller-Mcgrath D.E."/>
            <person name="Sieber C.M.K."/>
            <person name="Emerson J.B."/>
            <person name="Anantharaman K."/>
            <person name="Thomas B.C."/>
            <person name="Malmstrom R."/>
            <person name="Stieglmeier M."/>
            <person name="Klingl A."/>
            <person name="Woyke T."/>
            <person name="Ryan C.M."/>
            <person name="Banfield J.F."/>
        </authorList>
    </citation>
    <scope>NUCLEOTIDE SEQUENCE [LARGE SCALE GENOMIC DNA]</scope>
</reference>
<dbReference type="EMBL" id="PEYT01000006">
    <property type="protein sequence ID" value="PIS23254.1"/>
    <property type="molecule type" value="Genomic_DNA"/>
</dbReference>
<feature type="transmembrane region" description="Helical" evidence="1">
    <location>
        <begin position="96"/>
        <end position="116"/>
    </location>
</feature>
<keyword evidence="1" id="KW-0472">Membrane</keyword>
<name>A0A2H0XE92_UNCKA</name>
<comment type="caution">
    <text evidence="2">The sequence shown here is derived from an EMBL/GenBank/DDBJ whole genome shotgun (WGS) entry which is preliminary data.</text>
</comment>
<feature type="transmembrane region" description="Helical" evidence="1">
    <location>
        <begin position="198"/>
        <end position="214"/>
    </location>
</feature>
<gene>
    <name evidence="2" type="ORF">COT49_00995</name>
</gene>
<keyword evidence="1" id="KW-0812">Transmembrane</keyword>
<feature type="transmembrane region" description="Helical" evidence="1">
    <location>
        <begin position="1185"/>
        <end position="1216"/>
    </location>
</feature>
<feature type="transmembrane region" description="Helical" evidence="1">
    <location>
        <begin position="298"/>
        <end position="317"/>
    </location>
</feature>
<evidence type="ECO:0000313" key="2">
    <source>
        <dbReference type="EMBL" id="PIS23254.1"/>
    </source>
</evidence>
<feature type="transmembrane region" description="Helical" evidence="1">
    <location>
        <begin position="403"/>
        <end position="425"/>
    </location>
</feature>
<dbReference type="Proteomes" id="UP000230340">
    <property type="component" value="Unassembled WGS sequence"/>
</dbReference>
<feature type="transmembrane region" description="Helical" evidence="1">
    <location>
        <begin position="372"/>
        <end position="391"/>
    </location>
</feature>
<dbReference type="AlphaFoldDB" id="A0A2H0XE92"/>
<feature type="transmembrane region" description="Helical" evidence="1">
    <location>
        <begin position="18"/>
        <end position="36"/>
    </location>
</feature>
<accession>A0A2H0XE92</accession>
<evidence type="ECO:0000256" key="1">
    <source>
        <dbReference type="SAM" id="Phobius"/>
    </source>
</evidence>
<protein>
    <submittedName>
        <fullName evidence="2">Uncharacterized protein</fullName>
    </submittedName>
</protein>
<feature type="transmembrane region" description="Helical" evidence="1">
    <location>
        <begin position="173"/>
        <end position="192"/>
    </location>
</feature>
<feature type="transmembrane region" description="Helical" evidence="1">
    <location>
        <begin position="226"/>
        <end position="248"/>
    </location>
</feature>
<evidence type="ECO:0000313" key="3">
    <source>
        <dbReference type="Proteomes" id="UP000230340"/>
    </source>
</evidence>
<organism evidence="2 3">
    <name type="scientific">candidate division WWE3 bacterium CG08_land_8_20_14_0_20_40_13</name>
    <dbReference type="NCBI Taxonomy" id="1975084"/>
    <lineage>
        <taxon>Bacteria</taxon>
        <taxon>Katanobacteria</taxon>
    </lineage>
</organism>
<keyword evidence="1" id="KW-1133">Transmembrane helix</keyword>
<feature type="transmembrane region" description="Helical" evidence="1">
    <location>
        <begin position="123"/>
        <end position="141"/>
    </location>
</feature>
<proteinExistence type="predicted"/>
<feature type="transmembrane region" description="Helical" evidence="1">
    <location>
        <begin position="329"/>
        <end position="352"/>
    </location>
</feature>
<feature type="transmembrane region" description="Helical" evidence="1">
    <location>
        <begin position="147"/>
        <end position="166"/>
    </location>
</feature>
<sequence length="1222" mass="139822">MHLVLPFKIKQIILKPEVLFFLGAAISIAVYIYILFGDAELLASGDNYTYLQLGKKIFNLYIWDISIPLGGITSSAPNLLGFSLCSTLFNFLPTAVLQRTLFFCLYFIGLVGFYKLTRLFSRGFYMFALLPSTVLFLFNAFGSLNPFSFFPMMYQAYLPFSLYYFIKLSRSNSFNFSCILKLLAMAVIFTPINSNPALSITIFVPQALYLVLSIKKMNKAIILNILAYYTIFTLINLWWLMPMLYYYVENASRVFNSGWFTALSVGSLYQNFRFIGQWGWYGKHFLYDYYPFHNWYDAPVVFVIGYVLVIITIAFSFRKKASFRKPQTFFIALFLVSLFLAGGSRPPFGYVYSLLFDHLPGFKIFREPFTKFGELYVLSFSILFYISLVNIREKIRGKWKSITFILVLFAVLINAKPVLLGEHVWSKWNGSVRTSRVNIPTYWKDFEKYTNNNFKDARILATPKFYYGGAWNWIYGFTSADDVAVNFVDNGSSILRNPISSGSYAGEVIDNVFRVADLPKNYLALLSVDYILQENDLDWRYSGELALPPSRNDLAINRLGVEKIKEFGEFTTKYLSKIPNGETNTSLRQELNTELAGRSALILYEVPENDKLPRFYIPKNLVYSWSTIRELPYVLQASNYAKEVGVFIKDKNVVDKLPLEDSADRIIFGTRKFSRFSLQDLKWKDGWSWPVVVNTDPTSSLYKFVRVKENIDKILPRSPLDKADLLLWLAAKRVAEITKYTIPPKLEDQLVKDYTNLISQSIEVLKNVPENKWIDDDSERDYWGMVGKVLKYVERSNSTLSLSGYSFDSNSDPRVLYKDFLVWVYEVASSVCGEYCYIFKVPEDGKYSVYIGDDALSKQIPIGAKLANLEYTETGNQKNEMAGWHYDGDITFKKGTNYAVNLTPPKARNLIDSGEWLIPNSATLGGSNADFVMQNIIPGYYVLGSDNISLLEEAQSSLVMWNDTIHYRPLKDFEASKEYRVSFEYLADSGGMGVVIVESNSPIQNPISDSQLLSTKVLVKAEFGQSCSDKFGDSDCWRAYKNVFRSSNNAKSALLYIYAYPNVREVSNVKVRNISIEEVLEPLLMVKKDGNKLMNASLTLPNIEFSEINPTKYKVNVSKGNVPYDLIFSESYDRGWRLYLEGTKLIPNSSHSVVNGYANLWHIKPEDTGNKESYTMIVEFYPQRIYAICIILSLSVFLMAIMYCIVAHTISLFTAVKINSRL</sequence>